<feature type="non-terminal residue" evidence="2">
    <location>
        <position position="58"/>
    </location>
</feature>
<evidence type="ECO:0000313" key="3">
    <source>
        <dbReference type="Proteomes" id="UP000054477"/>
    </source>
</evidence>
<evidence type="ECO:0000259" key="1">
    <source>
        <dbReference type="Pfam" id="PF05699"/>
    </source>
</evidence>
<dbReference type="Pfam" id="PF05699">
    <property type="entry name" value="Dimer_Tnp_hAT"/>
    <property type="match status" value="1"/>
</dbReference>
<feature type="domain" description="HAT C-terminal dimerisation" evidence="1">
    <location>
        <begin position="1"/>
        <end position="51"/>
    </location>
</feature>
<feature type="non-terminal residue" evidence="2">
    <location>
        <position position="1"/>
    </location>
</feature>
<dbReference type="OrthoDB" id="3262464at2759"/>
<organism evidence="2 3">
    <name type="scientific">Laccaria amethystina LaAM-08-1</name>
    <dbReference type="NCBI Taxonomy" id="1095629"/>
    <lineage>
        <taxon>Eukaryota</taxon>
        <taxon>Fungi</taxon>
        <taxon>Dikarya</taxon>
        <taxon>Basidiomycota</taxon>
        <taxon>Agaricomycotina</taxon>
        <taxon>Agaricomycetes</taxon>
        <taxon>Agaricomycetidae</taxon>
        <taxon>Agaricales</taxon>
        <taxon>Agaricineae</taxon>
        <taxon>Hydnangiaceae</taxon>
        <taxon>Laccaria</taxon>
    </lineage>
</organism>
<reference evidence="2 3" key="1">
    <citation type="submission" date="2014-04" db="EMBL/GenBank/DDBJ databases">
        <authorList>
            <consortium name="DOE Joint Genome Institute"/>
            <person name="Kuo A."/>
            <person name="Kohler A."/>
            <person name="Nagy L.G."/>
            <person name="Floudas D."/>
            <person name="Copeland A."/>
            <person name="Barry K.W."/>
            <person name="Cichocki N."/>
            <person name="Veneault-Fourrey C."/>
            <person name="LaButti K."/>
            <person name="Lindquist E.A."/>
            <person name="Lipzen A."/>
            <person name="Lundell T."/>
            <person name="Morin E."/>
            <person name="Murat C."/>
            <person name="Sun H."/>
            <person name="Tunlid A."/>
            <person name="Henrissat B."/>
            <person name="Grigoriev I.V."/>
            <person name="Hibbett D.S."/>
            <person name="Martin F."/>
            <person name="Nordberg H.P."/>
            <person name="Cantor M.N."/>
            <person name="Hua S.X."/>
        </authorList>
    </citation>
    <scope>NUCLEOTIDE SEQUENCE [LARGE SCALE GENOMIC DNA]</scope>
    <source>
        <strain evidence="2 3">LaAM-08-1</strain>
    </source>
</reference>
<reference evidence="3" key="2">
    <citation type="submission" date="2015-01" db="EMBL/GenBank/DDBJ databases">
        <title>Evolutionary Origins and Diversification of the Mycorrhizal Mutualists.</title>
        <authorList>
            <consortium name="DOE Joint Genome Institute"/>
            <consortium name="Mycorrhizal Genomics Consortium"/>
            <person name="Kohler A."/>
            <person name="Kuo A."/>
            <person name="Nagy L.G."/>
            <person name="Floudas D."/>
            <person name="Copeland A."/>
            <person name="Barry K.W."/>
            <person name="Cichocki N."/>
            <person name="Veneault-Fourrey C."/>
            <person name="LaButti K."/>
            <person name="Lindquist E.A."/>
            <person name="Lipzen A."/>
            <person name="Lundell T."/>
            <person name="Morin E."/>
            <person name="Murat C."/>
            <person name="Riley R."/>
            <person name="Ohm R."/>
            <person name="Sun H."/>
            <person name="Tunlid A."/>
            <person name="Henrissat B."/>
            <person name="Grigoriev I.V."/>
            <person name="Hibbett D.S."/>
            <person name="Martin F."/>
        </authorList>
    </citation>
    <scope>NUCLEOTIDE SEQUENCE [LARGE SCALE GENOMIC DNA]</scope>
    <source>
        <strain evidence="3">LaAM-08-1</strain>
    </source>
</reference>
<dbReference type="SUPFAM" id="SSF53098">
    <property type="entry name" value="Ribonuclease H-like"/>
    <property type="match status" value="1"/>
</dbReference>
<gene>
    <name evidence="2" type="ORF">K443DRAFT_57800</name>
</gene>
<dbReference type="EMBL" id="KN838712">
    <property type="protein sequence ID" value="KIJ96744.1"/>
    <property type="molecule type" value="Genomic_DNA"/>
</dbReference>
<dbReference type="InterPro" id="IPR012337">
    <property type="entry name" value="RNaseH-like_sf"/>
</dbReference>
<accession>A0A0C9WKX4</accession>
<proteinExistence type="predicted"/>
<dbReference type="Proteomes" id="UP000054477">
    <property type="component" value="Unassembled WGS sequence"/>
</dbReference>
<dbReference type="HOGENOM" id="CLU_009123_15_4_1"/>
<sequence>YPQIFQLAMDIIPIQASSVPCEKVFSSGKETMAPRRRHISPKLMEALQMMKFSIQKGR</sequence>
<dbReference type="InterPro" id="IPR008906">
    <property type="entry name" value="HATC_C_dom"/>
</dbReference>
<dbReference type="GO" id="GO:0046983">
    <property type="term" value="F:protein dimerization activity"/>
    <property type="evidence" value="ECO:0007669"/>
    <property type="project" value="InterPro"/>
</dbReference>
<dbReference type="AlphaFoldDB" id="A0A0C9WKX4"/>
<name>A0A0C9WKX4_9AGAR</name>
<protein>
    <recommendedName>
        <fullName evidence="1">HAT C-terminal dimerisation domain-containing protein</fullName>
    </recommendedName>
</protein>
<keyword evidence="3" id="KW-1185">Reference proteome</keyword>
<evidence type="ECO:0000313" key="2">
    <source>
        <dbReference type="EMBL" id="KIJ96744.1"/>
    </source>
</evidence>